<name>A0A6M5YSG2_9BACT</name>
<evidence type="ECO:0000313" key="2">
    <source>
        <dbReference type="EMBL" id="QJW96346.1"/>
    </source>
</evidence>
<dbReference type="Proteomes" id="UP000503447">
    <property type="component" value="Chromosome"/>
</dbReference>
<dbReference type="KEGG" id="ftj:FTUN_3903"/>
<feature type="signal peptide" evidence="1">
    <location>
        <begin position="1"/>
        <end position="24"/>
    </location>
</feature>
<evidence type="ECO:0000313" key="3">
    <source>
        <dbReference type="Proteomes" id="UP000503447"/>
    </source>
</evidence>
<accession>A0A6M5YSG2</accession>
<dbReference type="RefSeq" id="WP_171471950.1">
    <property type="nucleotide sequence ID" value="NZ_CP053452.2"/>
</dbReference>
<dbReference type="EMBL" id="CP053452">
    <property type="protein sequence ID" value="QJW96346.1"/>
    <property type="molecule type" value="Genomic_DNA"/>
</dbReference>
<reference evidence="3" key="1">
    <citation type="submission" date="2020-05" db="EMBL/GenBank/DDBJ databases">
        <title>Frigoriglobus tundricola gen. nov., sp. nov., a psychrotolerant cellulolytic planctomycete of the family Gemmataceae with two divergent copies of 16S rRNA gene.</title>
        <authorList>
            <person name="Kulichevskaya I.S."/>
            <person name="Ivanova A.A."/>
            <person name="Naumoff D.G."/>
            <person name="Beletsky A.V."/>
            <person name="Rijpstra W.I.C."/>
            <person name="Sinninghe Damste J.S."/>
            <person name="Mardanov A.V."/>
            <person name="Ravin N.V."/>
            <person name="Dedysh S.N."/>
        </authorList>
    </citation>
    <scope>NUCLEOTIDE SEQUENCE [LARGE SCALE GENOMIC DNA]</scope>
    <source>
        <strain evidence="3">PL17</strain>
    </source>
</reference>
<organism evidence="2 3">
    <name type="scientific">Frigoriglobus tundricola</name>
    <dbReference type="NCBI Taxonomy" id="2774151"/>
    <lineage>
        <taxon>Bacteria</taxon>
        <taxon>Pseudomonadati</taxon>
        <taxon>Planctomycetota</taxon>
        <taxon>Planctomycetia</taxon>
        <taxon>Gemmatales</taxon>
        <taxon>Gemmataceae</taxon>
        <taxon>Frigoriglobus</taxon>
    </lineage>
</organism>
<sequence>MRVPGRIALFGLAIALSAALAASAADDPPPLLKPVAPQGNQVRVRAPLTPGYPKTMQLTAQVPKVAKGGKKTELVDVLVALDSMPNPSYVTAKKLESWGYVVPKNKEFVLPELLVPAAQVAPKPAKGGTDAVVRLTNIRLTVVDTPASGDDTIFFSDMSLSSSTLYQNGERAMEPRLSFGDKYLELTVPSAIVKRPGTDNFPTPPATASTDAKLAPAVGATTLRNGLPVFSYAAVNGQESYKLASGTTVPVNVVVASISNWDTGVVVTVGLARGCKVETNVGMPGATATGAEGKSEMVPGKIKELRLGFATGPGLKEKKDLVLKDVPVWVDKNVSEGLLYLGPKFMDTHVQDAVYAGGADGWKLYGRINQDLLFDIKTRKKP</sequence>
<gene>
    <name evidence="2" type="ORF">FTUN_3903</name>
</gene>
<feature type="chain" id="PRO_5026986577" evidence="1">
    <location>
        <begin position="25"/>
        <end position="382"/>
    </location>
</feature>
<keyword evidence="3" id="KW-1185">Reference proteome</keyword>
<protein>
    <submittedName>
        <fullName evidence="2">Uncharacterized protein</fullName>
    </submittedName>
</protein>
<evidence type="ECO:0000256" key="1">
    <source>
        <dbReference type="SAM" id="SignalP"/>
    </source>
</evidence>
<proteinExistence type="predicted"/>
<dbReference type="AlphaFoldDB" id="A0A6M5YSG2"/>
<keyword evidence="1" id="KW-0732">Signal</keyword>